<keyword evidence="4" id="KW-1185">Reference proteome</keyword>
<dbReference type="SUPFAM" id="SSF55048">
    <property type="entry name" value="Probable ACP-binding domain of malonyl-CoA ACP transacylase"/>
    <property type="match status" value="1"/>
</dbReference>
<keyword evidence="1" id="KW-0808">Transferase</keyword>
<accession>A0A2V1DIW9</accession>
<evidence type="ECO:0000256" key="1">
    <source>
        <dbReference type="ARBA" id="ARBA00022679"/>
    </source>
</evidence>
<name>A0A2V1DIW9_9PLEO</name>
<dbReference type="OrthoDB" id="4720532at2759"/>
<dbReference type="Pfam" id="PF00698">
    <property type="entry name" value="Acyl_transf_1"/>
    <property type="match status" value="1"/>
</dbReference>
<dbReference type="SUPFAM" id="SSF52151">
    <property type="entry name" value="FabD/lysophospholipase-like"/>
    <property type="match status" value="1"/>
</dbReference>
<reference evidence="3 4" key="1">
    <citation type="journal article" date="2018" name="Sci. Rep.">
        <title>Comparative genomics provides insights into the lifestyle and reveals functional heterogeneity of dark septate endophytic fungi.</title>
        <authorList>
            <person name="Knapp D.G."/>
            <person name="Nemeth J.B."/>
            <person name="Barry K."/>
            <person name="Hainaut M."/>
            <person name="Henrissat B."/>
            <person name="Johnson J."/>
            <person name="Kuo A."/>
            <person name="Lim J.H.P."/>
            <person name="Lipzen A."/>
            <person name="Nolan M."/>
            <person name="Ohm R.A."/>
            <person name="Tamas L."/>
            <person name="Grigoriev I.V."/>
            <person name="Spatafora J.W."/>
            <person name="Nagy L.G."/>
            <person name="Kovacs G.M."/>
        </authorList>
    </citation>
    <scope>NUCLEOTIDE SEQUENCE [LARGE SCALE GENOMIC DNA]</scope>
    <source>
        <strain evidence="3 4">DSE2036</strain>
    </source>
</reference>
<protein>
    <submittedName>
        <fullName evidence="3">FabD/lysophospholipase-like protein</fullName>
    </submittedName>
</protein>
<sequence>QVSTFVGLDRTLYQSMALLRHHLNICDVAITAQGLDSIFPDIFSSRPIKDVVKLQTTLFALQYSSAKSWMDSGLAEKVVAVMGHSFGEITALCVAGALSLQDTVKLISGRAKLVKDEWGPDPGAMMAVEGDQKLLDAIVEHVNQETDGSISIACYNGARSFTLAASKNAIGPLAEMLVEKGLKSKRLNVTNSFHSTLVDGLVSRL</sequence>
<dbReference type="InterPro" id="IPR016035">
    <property type="entry name" value="Acyl_Trfase/lysoPLipase"/>
</dbReference>
<dbReference type="SMART" id="SM00827">
    <property type="entry name" value="PKS_AT"/>
    <property type="match status" value="1"/>
</dbReference>
<evidence type="ECO:0000259" key="2">
    <source>
        <dbReference type="SMART" id="SM00827"/>
    </source>
</evidence>
<dbReference type="EMBL" id="KZ805421">
    <property type="protein sequence ID" value="PVH98070.1"/>
    <property type="molecule type" value="Genomic_DNA"/>
</dbReference>
<dbReference type="PANTHER" id="PTHR45681:SF6">
    <property type="entry name" value="POLYKETIDE SYNTHASE 37"/>
    <property type="match status" value="1"/>
</dbReference>
<evidence type="ECO:0000313" key="4">
    <source>
        <dbReference type="Proteomes" id="UP000244855"/>
    </source>
</evidence>
<proteinExistence type="predicted"/>
<organism evidence="3 4">
    <name type="scientific">Periconia macrospinosa</name>
    <dbReference type="NCBI Taxonomy" id="97972"/>
    <lineage>
        <taxon>Eukaryota</taxon>
        <taxon>Fungi</taxon>
        <taxon>Dikarya</taxon>
        <taxon>Ascomycota</taxon>
        <taxon>Pezizomycotina</taxon>
        <taxon>Dothideomycetes</taxon>
        <taxon>Pleosporomycetidae</taxon>
        <taxon>Pleosporales</taxon>
        <taxon>Massarineae</taxon>
        <taxon>Periconiaceae</taxon>
        <taxon>Periconia</taxon>
    </lineage>
</organism>
<gene>
    <name evidence="3" type="ORF">DM02DRAFT_484238</name>
</gene>
<dbReference type="InterPro" id="IPR016036">
    <property type="entry name" value="Malonyl_transacylase_ACP-bd"/>
</dbReference>
<evidence type="ECO:0000313" key="3">
    <source>
        <dbReference type="EMBL" id="PVH98070.1"/>
    </source>
</evidence>
<dbReference type="Gene3D" id="3.40.366.10">
    <property type="entry name" value="Malonyl-Coenzyme A Acyl Carrier Protein, domain 2"/>
    <property type="match status" value="1"/>
</dbReference>
<dbReference type="PANTHER" id="PTHR45681">
    <property type="entry name" value="POLYKETIDE SYNTHASE 44-RELATED"/>
    <property type="match status" value="1"/>
</dbReference>
<dbReference type="Proteomes" id="UP000244855">
    <property type="component" value="Unassembled WGS sequence"/>
</dbReference>
<dbReference type="InterPro" id="IPR050444">
    <property type="entry name" value="Polyketide_Synthase"/>
</dbReference>
<dbReference type="AlphaFoldDB" id="A0A2V1DIW9"/>
<dbReference type="InterPro" id="IPR014043">
    <property type="entry name" value="Acyl_transferase_dom"/>
</dbReference>
<feature type="domain" description="Malonyl-CoA:ACP transacylase (MAT)" evidence="2">
    <location>
        <begin position="1"/>
        <end position="205"/>
    </location>
</feature>
<feature type="non-terminal residue" evidence="3">
    <location>
        <position position="1"/>
    </location>
</feature>
<feature type="non-terminal residue" evidence="3">
    <location>
        <position position="205"/>
    </location>
</feature>
<dbReference type="GO" id="GO:0016740">
    <property type="term" value="F:transferase activity"/>
    <property type="evidence" value="ECO:0007669"/>
    <property type="project" value="UniProtKB-KW"/>
</dbReference>
<dbReference type="InterPro" id="IPR001227">
    <property type="entry name" value="Ac_transferase_dom_sf"/>
</dbReference>
<dbReference type="STRING" id="97972.A0A2V1DIW9"/>